<dbReference type="SMART" id="SM00867">
    <property type="entry name" value="YceI"/>
    <property type="match status" value="1"/>
</dbReference>
<name>A0ABS3QI23_9BACT</name>
<gene>
    <name evidence="2" type="ORF">J4E00_16390</name>
</gene>
<dbReference type="Proteomes" id="UP000664369">
    <property type="component" value="Unassembled WGS sequence"/>
</dbReference>
<evidence type="ECO:0000313" key="3">
    <source>
        <dbReference type="Proteomes" id="UP000664369"/>
    </source>
</evidence>
<reference evidence="2 3" key="1">
    <citation type="submission" date="2021-03" db="EMBL/GenBank/DDBJ databases">
        <authorList>
            <person name="Kim M.K."/>
        </authorList>
    </citation>
    <scope>NUCLEOTIDE SEQUENCE [LARGE SCALE GENOMIC DNA]</scope>
    <source>
        <strain evidence="2 3">BT442</strain>
    </source>
</reference>
<organism evidence="2 3">
    <name type="scientific">Hymenobacter negativus</name>
    <dbReference type="NCBI Taxonomy" id="2795026"/>
    <lineage>
        <taxon>Bacteria</taxon>
        <taxon>Pseudomonadati</taxon>
        <taxon>Bacteroidota</taxon>
        <taxon>Cytophagia</taxon>
        <taxon>Cytophagales</taxon>
        <taxon>Hymenobacteraceae</taxon>
        <taxon>Hymenobacter</taxon>
    </lineage>
</organism>
<feature type="domain" description="Lipid/polyisoprenoid-binding YceI-like" evidence="1">
    <location>
        <begin position="12"/>
        <end position="181"/>
    </location>
</feature>
<evidence type="ECO:0000259" key="1">
    <source>
        <dbReference type="SMART" id="SM00867"/>
    </source>
</evidence>
<comment type="caution">
    <text evidence="2">The sequence shown here is derived from an EMBL/GenBank/DDBJ whole genome shotgun (WGS) entry which is preliminary data.</text>
</comment>
<dbReference type="SUPFAM" id="SSF101874">
    <property type="entry name" value="YceI-like"/>
    <property type="match status" value="1"/>
</dbReference>
<dbReference type="Pfam" id="PF04264">
    <property type="entry name" value="YceI"/>
    <property type="match status" value="1"/>
</dbReference>
<dbReference type="PANTHER" id="PTHR34406">
    <property type="entry name" value="PROTEIN YCEI"/>
    <property type="match status" value="1"/>
</dbReference>
<protein>
    <submittedName>
        <fullName evidence="2">YceI family protein</fullName>
    </submittedName>
</protein>
<dbReference type="InterPro" id="IPR007372">
    <property type="entry name" value="Lipid/polyisoprenoid-bd_YceI"/>
</dbReference>
<dbReference type="EMBL" id="JAGETZ010000007">
    <property type="protein sequence ID" value="MBO2010643.1"/>
    <property type="molecule type" value="Genomic_DNA"/>
</dbReference>
<evidence type="ECO:0000313" key="2">
    <source>
        <dbReference type="EMBL" id="MBO2010643.1"/>
    </source>
</evidence>
<keyword evidence="3" id="KW-1185">Reference proteome</keyword>
<accession>A0ABS3QI23</accession>
<dbReference type="Gene3D" id="2.40.128.110">
    <property type="entry name" value="Lipid/polyisoprenoid-binding, YceI-like"/>
    <property type="match status" value="1"/>
</dbReference>
<dbReference type="InterPro" id="IPR036761">
    <property type="entry name" value="TTHA0802/YceI-like_sf"/>
</dbReference>
<dbReference type="PANTHER" id="PTHR34406:SF1">
    <property type="entry name" value="PROTEIN YCEI"/>
    <property type="match status" value="1"/>
</dbReference>
<sequence length="184" mass="20178">MSEATATATTTKWTLDPMHSEVQFKIKHLVISTVTGSFKTFEGSMQSEGDTFENAQVEFSLDVESIDTNQEMRDGHLKGEEFFDAAKFPKIKFESTSFVKESGDTYKLTGNLTMKDVTKPVTLEAEYGGTAVDFYGNTKAGFEVTGKINRKEFGLTWGGITEAGAIVLGDDVKLIANVQFAKQA</sequence>
<proteinExistence type="predicted"/>
<dbReference type="RefSeq" id="WP_208176265.1">
    <property type="nucleotide sequence ID" value="NZ_JAGETZ010000007.1"/>
</dbReference>